<sequence length="365" mass="41205">MKDMRVLVLGAGNVGRAIAYDLSKNFEVWAGDIDLNQLEEVKAYAHPIKIDASDFSSLVEKIKGFDLIVGALPGRFGFKTLKAAIEAGVDIVDVSFMPENPLSLREDAVKANITAIVDAGFAPGLSNIFLGRIYQELTPLEEGIIRVGGLPKTPKPPLYYKITWSPYDLIEEYTRKARIVRNGEVREVDPLERIWKVRIKDFEFEEFISDGLRTLIETINANRLEERTLRWPGHLEKMKVLKELGFFEKENVEFTLKVISPLMNYESEDFSIMEVYGRGLKNGKEMEIRYFLYDEAKDGFTSMARVTGFTAAVVSRIVLEGECAYGVIPPEILGMRADTYSKIMKEVKNRGIHVEVVENASSDNS</sequence>
<feature type="domain" description="Saccharopine dehydrogenase NADP binding" evidence="2">
    <location>
        <begin position="6"/>
        <end position="116"/>
    </location>
</feature>
<dbReference type="Pfam" id="PF16653">
    <property type="entry name" value="Sacchrp_dh_C"/>
    <property type="match status" value="1"/>
</dbReference>
<dbReference type="InterPro" id="IPR051168">
    <property type="entry name" value="AASS"/>
</dbReference>
<evidence type="ECO:0000259" key="3">
    <source>
        <dbReference type="Pfam" id="PF16653"/>
    </source>
</evidence>
<keyword evidence="1" id="KW-0560">Oxidoreductase</keyword>
<dbReference type="SUPFAM" id="SSF51735">
    <property type="entry name" value="NAD(P)-binding Rossmann-fold domains"/>
    <property type="match status" value="1"/>
</dbReference>
<dbReference type="PANTHER" id="PTHR11133:SF22">
    <property type="entry name" value="ALPHA-AMINOADIPIC SEMIALDEHYDE SYNTHASE, MITOCHONDRIAL"/>
    <property type="match status" value="1"/>
</dbReference>
<dbReference type="PANTHER" id="PTHR11133">
    <property type="entry name" value="SACCHAROPINE DEHYDROGENASE"/>
    <property type="match status" value="1"/>
</dbReference>
<protein>
    <submittedName>
        <fullName evidence="4">Saccharopine dehydrogenase family protein</fullName>
    </submittedName>
</protein>
<evidence type="ECO:0000259" key="2">
    <source>
        <dbReference type="Pfam" id="PF03435"/>
    </source>
</evidence>
<dbReference type="InterPro" id="IPR032095">
    <property type="entry name" value="Sacchrp_dh-like_C"/>
</dbReference>
<comment type="caution">
    <text evidence="4">The sequence shown here is derived from an EMBL/GenBank/DDBJ whole genome shotgun (WGS) entry which is preliminary data.</text>
</comment>
<dbReference type="Pfam" id="PF03435">
    <property type="entry name" value="Sacchrp_dh_NADP"/>
    <property type="match status" value="1"/>
</dbReference>
<dbReference type="SUPFAM" id="SSF55347">
    <property type="entry name" value="Glyceraldehyde-3-phosphate dehydrogenase-like, C-terminal domain"/>
    <property type="match status" value="1"/>
</dbReference>
<dbReference type="Proteomes" id="UP000886217">
    <property type="component" value="Unassembled WGS sequence"/>
</dbReference>
<accession>A0A7C5JVW5</accession>
<evidence type="ECO:0000256" key="1">
    <source>
        <dbReference type="ARBA" id="ARBA00023002"/>
    </source>
</evidence>
<proteinExistence type="predicted"/>
<dbReference type="GO" id="GO:0016491">
    <property type="term" value="F:oxidoreductase activity"/>
    <property type="evidence" value="ECO:0007669"/>
    <property type="project" value="UniProtKB-KW"/>
</dbReference>
<dbReference type="Gene3D" id="3.40.50.720">
    <property type="entry name" value="NAD(P)-binding Rossmann-like Domain"/>
    <property type="match status" value="2"/>
</dbReference>
<dbReference type="InterPro" id="IPR036291">
    <property type="entry name" value="NAD(P)-bd_dom_sf"/>
</dbReference>
<gene>
    <name evidence="4" type="ORF">ENL40_01340</name>
</gene>
<dbReference type="EMBL" id="DRTU01000061">
    <property type="protein sequence ID" value="HHI00114.1"/>
    <property type="molecule type" value="Genomic_DNA"/>
</dbReference>
<organism evidence="4">
    <name type="scientific">Thermococcus litoralis</name>
    <dbReference type="NCBI Taxonomy" id="2265"/>
    <lineage>
        <taxon>Archaea</taxon>
        <taxon>Methanobacteriati</taxon>
        <taxon>Methanobacteriota</taxon>
        <taxon>Thermococci</taxon>
        <taxon>Thermococcales</taxon>
        <taxon>Thermococcaceae</taxon>
        <taxon>Thermococcus</taxon>
    </lineage>
</organism>
<reference evidence="4" key="1">
    <citation type="journal article" date="2020" name="mSystems">
        <title>Genome- and Community-Level Interaction Insights into Carbon Utilization and Element Cycling Functions of Hydrothermarchaeota in Hydrothermal Sediment.</title>
        <authorList>
            <person name="Zhou Z."/>
            <person name="Liu Y."/>
            <person name="Xu W."/>
            <person name="Pan J."/>
            <person name="Luo Z.H."/>
            <person name="Li M."/>
        </authorList>
    </citation>
    <scope>NUCLEOTIDE SEQUENCE [LARGE SCALE GENOMIC DNA]</scope>
    <source>
        <strain evidence="4">HyVt-93</strain>
    </source>
</reference>
<dbReference type="AlphaFoldDB" id="A0A7C5JVW5"/>
<dbReference type="InterPro" id="IPR005097">
    <property type="entry name" value="Sacchrp_dh_NADP-bd"/>
</dbReference>
<evidence type="ECO:0000313" key="4">
    <source>
        <dbReference type="EMBL" id="HHI00114.1"/>
    </source>
</evidence>
<dbReference type="Gene3D" id="3.30.360.10">
    <property type="entry name" value="Dihydrodipicolinate Reductase, domain 2"/>
    <property type="match status" value="1"/>
</dbReference>
<name>A0A7C5JVW5_THELI</name>
<feature type="domain" description="Saccharopine dehydrogenase-like C-terminal" evidence="3">
    <location>
        <begin position="120"/>
        <end position="352"/>
    </location>
</feature>